<comment type="caution">
    <text evidence="1">The sequence shown here is derived from an EMBL/GenBank/DDBJ whole genome shotgun (WGS) entry which is preliminary data.</text>
</comment>
<dbReference type="GO" id="GO:0005657">
    <property type="term" value="C:replication fork"/>
    <property type="evidence" value="ECO:0007669"/>
    <property type="project" value="TreeGrafter"/>
</dbReference>
<dbReference type="VEuPathDB" id="TriTrypDB:TcIL3000_0_29790"/>
<dbReference type="GO" id="GO:0000722">
    <property type="term" value="P:telomere maintenance via recombination"/>
    <property type="evidence" value="ECO:0007669"/>
    <property type="project" value="TreeGrafter"/>
</dbReference>
<dbReference type="GO" id="GO:0033065">
    <property type="term" value="C:Rad51C-XRCC3 complex"/>
    <property type="evidence" value="ECO:0007669"/>
    <property type="project" value="TreeGrafter"/>
</dbReference>
<organism evidence="1 2">
    <name type="scientific">Trypanosoma congolense (strain IL3000)</name>
    <dbReference type="NCBI Taxonomy" id="1068625"/>
    <lineage>
        <taxon>Eukaryota</taxon>
        <taxon>Discoba</taxon>
        <taxon>Euglenozoa</taxon>
        <taxon>Kinetoplastea</taxon>
        <taxon>Metakinetoplastina</taxon>
        <taxon>Trypanosomatida</taxon>
        <taxon>Trypanosomatidae</taxon>
        <taxon>Trypanosoma</taxon>
        <taxon>Nannomonas</taxon>
    </lineage>
</organism>
<dbReference type="GO" id="GO:0000400">
    <property type="term" value="F:four-way junction DNA binding"/>
    <property type="evidence" value="ECO:0007669"/>
    <property type="project" value="TreeGrafter"/>
</dbReference>
<dbReference type="Proteomes" id="UP000000702">
    <property type="component" value="Unassembled WGS sequence"/>
</dbReference>
<accession>F9W4G8</accession>
<dbReference type="OMA" id="RWHPSRT"/>
<evidence type="ECO:0000313" key="1">
    <source>
        <dbReference type="EMBL" id="CCD12060.1"/>
    </source>
</evidence>
<dbReference type="PANTHER" id="PTHR46487">
    <property type="entry name" value="DNA REPAIR PROTEIN XRCC3"/>
    <property type="match status" value="1"/>
</dbReference>
<dbReference type="SUPFAM" id="SSF52540">
    <property type="entry name" value="P-loop containing nucleoside triphosphate hydrolases"/>
    <property type="match status" value="1"/>
</dbReference>
<sequence length="230" mass="24391">MKALSNSGLAALYIASGTVPASRLEPLARAALRRAKDMTLRAMSHLPSSEFEIVRAKLEQRVTVNSVISGVYIRCVRDIEELRQLLCDGTLSDSFSCFGSVGIVVVDSIAGTVSGGVLADGEVHGSAALVVGAVGALLKLFAIREGAAVLVTNQVRAVFPTTHQGAQRRQGLVPALGLQWAVAPHVRVNLRRVNNLSTAARRQLTIMSGPAHRPASGTYLICDEGIRNDE</sequence>
<dbReference type="PANTHER" id="PTHR46487:SF1">
    <property type="entry name" value="DNA REPAIR PROTEIN XRCC3"/>
    <property type="match status" value="1"/>
</dbReference>
<keyword evidence="2" id="KW-1185">Reference proteome</keyword>
<reference evidence="2" key="1">
    <citation type="submission" date="2011-07" db="EMBL/GenBank/DDBJ databases">
        <title>Divergent evolution of antigenic variation in African trypanosomes.</title>
        <authorList>
            <person name="Jackson A.P."/>
            <person name="Berry A."/>
            <person name="Allison H.C."/>
            <person name="Burton P."/>
            <person name="Anderson J."/>
            <person name="Aslett M."/>
            <person name="Brown R."/>
            <person name="Corton N."/>
            <person name="Harris D."/>
            <person name="Hauser H."/>
            <person name="Gamble J."/>
            <person name="Gilderthorp R."/>
            <person name="McQuillan J."/>
            <person name="Quail M.A."/>
            <person name="Sanders M."/>
            <person name="Van Tonder A."/>
            <person name="Ginger M.L."/>
            <person name="Donelson J.E."/>
            <person name="Field M.C."/>
            <person name="Barry J.D."/>
            <person name="Berriman M."/>
            <person name="Hertz-Fowler C."/>
        </authorList>
    </citation>
    <scope>NUCLEOTIDE SEQUENCE [LARGE SCALE GENOMIC DNA]</scope>
    <source>
        <strain evidence="2">IL3000</strain>
    </source>
</reference>
<name>F9W4G8_TRYCI</name>
<dbReference type="GO" id="GO:0071140">
    <property type="term" value="P:resolution of mitotic recombination intermediates"/>
    <property type="evidence" value="ECO:0007669"/>
    <property type="project" value="TreeGrafter"/>
</dbReference>
<dbReference type="EMBL" id="CAEQ01000552">
    <property type="protein sequence ID" value="CCD12060.1"/>
    <property type="molecule type" value="Genomic_DNA"/>
</dbReference>
<dbReference type="AlphaFoldDB" id="F9W4G8"/>
<dbReference type="Gene3D" id="3.40.50.300">
    <property type="entry name" value="P-loop containing nucleotide triphosphate hydrolases"/>
    <property type="match status" value="1"/>
</dbReference>
<evidence type="ECO:0000313" key="2">
    <source>
        <dbReference type="Proteomes" id="UP000000702"/>
    </source>
</evidence>
<dbReference type="GO" id="GO:0045003">
    <property type="term" value="P:double-strand break repair via synthesis-dependent strand annealing"/>
    <property type="evidence" value="ECO:0007669"/>
    <property type="project" value="TreeGrafter"/>
</dbReference>
<dbReference type="GO" id="GO:0090656">
    <property type="term" value="P:t-circle formation"/>
    <property type="evidence" value="ECO:0007669"/>
    <property type="project" value="TreeGrafter"/>
</dbReference>
<dbReference type="InterPro" id="IPR027417">
    <property type="entry name" value="P-loop_NTPase"/>
</dbReference>
<gene>
    <name evidence="1" type="ORF">TCIL3000_0_29790</name>
</gene>
<protein>
    <submittedName>
        <fullName evidence="1">WGS project CAEQ00000000 data, annotated contig 1179</fullName>
    </submittedName>
</protein>
<proteinExistence type="predicted"/>
<reference evidence="1 2" key="2">
    <citation type="journal article" date="2012" name="Proc. Natl. Acad. Sci. U.S.A.">
        <title>Antigenic diversity is generated by distinct evolutionary mechanisms in African trypanosome species.</title>
        <authorList>
            <person name="Jackson A.P."/>
            <person name="Berry A."/>
            <person name="Aslett M."/>
            <person name="Allison H.C."/>
            <person name="Burton P."/>
            <person name="Vavrova-Anderson J."/>
            <person name="Brown R."/>
            <person name="Browne H."/>
            <person name="Corton N."/>
            <person name="Hauser H."/>
            <person name="Gamble J."/>
            <person name="Gilderthorp R."/>
            <person name="Marcello L."/>
            <person name="McQuillan J."/>
            <person name="Otto T.D."/>
            <person name="Quail M.A."/>
            <person name="Sanders M.J."/>
            <person name="van Tonder A."/>
            <person name="Ginger M.L."/>
            <person name="Field M.C."/>
            <person name="Barry J.D."/>
            <person name="Hertz-Fowler C."/>
            <person name="Berriman M."/>
        </authorList>
    </citation>
    <scope>NUCLEOTIDE SEQUENCE [LARGE SCALE GENOMIC DNA]</scope>
    <source>
        <strain evidence="1 2">IL3000</strain>
    </source>
</reference>